<feature type="signal peptide" evidence="1">
    <location>
        <begin position="1"/>
        <end position="19"/>
    </location>
</feature>
<dbReference type="KEGG" id="chu:CHU_1847"/>
<keyword evidence="1" id="KW-0732">Signal</keyword>
<feature type="chain" id="PRO_5026822346" description="DUF3857 domain-containing protein" evidence="1">
    <location>
        <begin position="20"/>
        <end position="681"/>
    </location>
</feature>
<evidence type="ECO:0008006" key="4">
    <source>
        <dbReference type="Google" id="ProtNLM"/>
    </source>
</evidence>
<evidence type="ECO:0000313" key="3">
    <source>
        <dbReference type="Proteomes" id="UP000001822"/>
    </source>
</evidence>
<keyword evidence="3" id="KW-1185">Reference proteome</keyword>
<dbReference type="AlphaFoldDB" id="A0A6N4SRX4"/>
<proteinExistence type="predicted"/>
<protein>
    <recommendedName>
        <fullName evidence="4">DUF3857 domain-containing protein</fullName>
    </recommendedName>
</protein>
<evidence type="ECO:0000313" key="2">
    <source>
        <dbReference type="EMBL" id="ABG59114.1"/>
    </source>
</evidence>
<gene>
    <name evidence="2" type="ordered locus">CHU_1847</name>
</gene>
<dbReference type="EMBL" id="CP000383">
    <property type="protein sequence ID" value="ABG59114.1"/>
    <property type="molecule type" value="Genomic_DNA"/>
</dbReference>
<accession>A0A6N4SRX4</accession>
<name>A0A6N4SRX4_CYTH3</name>
<dbReference type="OrthoDB" id="609910at2"/>
<organism evidence="2 3">
    <name type="scientific">Cytophaga hutchinsonii (strain ATCC 33406 / DSM 1761 / CIP 103989 / NBRC 15051 / NCIMB 9469 / D465)</name>
    <dbReference type="NCBI Taxonomy" id="269798"/>
    <lineage>
        <taxon>Bacteria</taxon>
        <taxon>Pseudomonadati</taxon>
        <taxon>Bacteroidota</taxon>
        <taxon>Cytophagia</taxon>
        <taxon>Cytophagales</taxon>
        <taxon>Cytophagaceae</taxon>
        <taxon>Cytophaga</taxon>
    </lineage>
</organism>
<dbReference type="Proteomes" id="UP000001822">
    <property type="component" value="Chromosome"/>
</dbReference>
<dbReference type="RefSeq" id="WP_011585231.1">
    <property type="nucleotide sequence ID" value="NC_008255.1"/>
</dbReference>
<sequence length="681" mass="79593">MKKYLLLVSAFLLTLFLSAQDIKNYIPEKVNYIVKIDGQRINNNVNFDIIRSSEMYKDFIFKMLNNKTAEQRAIIKLFETPDETGLNIKSHMYLYEIPQEVKKSAKASSYDDEDYYQPKTRSITVVAIPLLNNKNFTNFIKDVYHDNSKVKVMKFAKGMNYMNVNNSNLIIWNAEKVFFCKLPYRSYYDKEYSKADIKTFIKSIAFPIEHKSILSNSKVLNALGKDSDVSYIFTSNVWSEMPYMFNEINREKNVKDTAIFNQDLFKDNYSFSYINFENGEIVFTGNQFYGKKLAGIIDPIFNLKPSAKLGNILYQTPVTSYISYAFSLTEVQKFVDKTFTYSMDTILIEYIRDSQNNLFETDSVINKYRVEIDSIDFLVNGPKQTVDVLDLETITDSGTVYTDEERDNYDYYSYDSGADKAKYEHESLNWYQIDSLEARQDSLYVLIDDRKDTLAVRTYQSLGIKGDELWSIFNGEFLILYHAMTTVEKKSKEYEMDAEYNYVEVEKTKKVPMPLYSFALTINNNVMFKKYLNIMLQKGFIQKEKNRYLVVLGEMNQYIWASDTMCIITNDNNFNPSKRSATTKSDYELTNFNRVTNHQSGAYIEVGKILASSVQFVEDKETAEVLEILAKYFDETIYYTTFDENTNMNTKTDVVFNDEKINSLNSIYAMFNEMYVHFTKK</sequence>
<reference evidence="2 3" key="1">
    <citation type="journal article" date="2007" name="Appl. Environ. Microbiol.">
        <title>Genome sequence of the cellulolytic gliding bacterium Cytophaga hutchinsonii.</title>
        <authorList>
            <person name="Xie G."/>
            <person name="Bruce D.C."/>
            <person name="Challacombe J.F."/>
            <person name="Chertkov O."/>
            <person name="Detter J.C."/>
            <person name="Gilna P."/>
            <person name="Han C.S."/>
            <person name="Lucas S."/>
            <person name="Misra M."/>
            <person name="Myers G.L."/>
            <person name="Richardson P."/>
            <person name="Tapia R."/>
            <person name="Thayer N."/>
            <person name="Thompson L.S."/>
            <person name="Brettin T.S."/>
            <person name="Henrissat B."/>
            <person name="Wilson D.B."/>
            <person name="McBride M.J."/>
        </authorList>
    </citation>
    <scope>NUCLEOTIDE SEQUENCE [LARGE SCALE GENOMIC DNA]</scope>
    <source>
        <strain evidence="3">ATCC 33406 / DSM 1761 / CIP 103989 / NBRC 15051 / NCIMB 9469 / D465</strain>
    </source>
</reference>
<evidence type="ECO:0000256" key="1">
    <source>
        <dbReference type="SAM" id="SignalP"/>
    </source>
</evidence>